<dbReference type="EMBL" id="CAUDKV010000027">
    <property type="protein sequence ID" value="CAJ0895788.1"/>
    <property type="molecule type" value="Genomic_DNA"/>
</dbReference>
<name>A0ABN9KGY9_9RALS</name>
<organism evidence="1 2">
    <name type="scientific">Ralstonia mannitolilytica</name>
    <dbReference type="NCBI Taxonomy" id="105219"/>
    <lineage>
        <taxon>Bacteria</taxon>
        <taxon>Pseudomonadati</taxon>
        <taxon>Pseudomonadota</taxon>
        <taxon>Betaproteobacteria</taxon>
        <taxon>Burkholderiales</taxon>
        <taxon>Burkholderiaceae</taxon>
        <taxon>Ralstonia</taxon>
    </lineage>
</organism>
<dbReference type="RefSeq" id="WP_316897186.1">
    <property type="nucleotide sequence ID" value="NZ_CAUDKV010000027.1"/>
</dbReference>
<protein>
    <submittedName>
        <fullName evidence="1">Uncharacterized protein</fullName>
    </submittedName>
</protein>
<comment type="caution">
    <text evidence="1">The sequence shown here is derived from an EMBL/GenBank/DDBJ whole genome shotgun (WGS) entry which is preliminary data.</text>
</comment>
<dbReference type="Pfam" id="PF06992">
    <property type="entry name" value="Phage_lambda_P"/>
    <property type="match status" value="1"/>
</dbReference>
<dbReference type="InterPro" id="IPR009731">
    <property type="entry name" value="P-like"/>
</dbReference>
<gene>
    <name evidence="1" type="ORF">R77569_04533</name>
</gene>
<proteinExistence type="predicted"/>
<accession>A0ABN9KGY9</accession>
<reference evidence="1 2" key="1">
    <citation type="submission" date="2023-07" db="EMBL/GenBank/DDBJ databases">
        <authorList>
            <person name="Peeters C."/>
        </authorList>
    </citation>
    <scope>NUCLEOTIDE SEQUENCE [LARGE SCALE GENOMIC DNA]</scope>
    <source>
        <strain evidence="1 2">R-77569</strain>
    </source>
</reference>
<dbReference type="Proteomes" id="UP001190452">
    <property type="component" value="Unassembled WGS sequence"/>
</dbReference>
<keyword evidence="2" id="KW-1185">Reference proteome</keyword>
<sequence>MTDLTTSSTWKQSQWLEPHPALGISLMDHLFNRLDGAYPNRWRASFVNEQAIANWRESWAETFDEEGLTPDHIKAGLRACRARYDWPPSVAEFVKACRPPMNYDAALYEATQQLRLRAEGRDQWSNPAIYWAAIKVGEFDMLNLSHGVLIKRFSAALDEVMRDDVYPVPPRAVALPAPGRGRANPEAVRQAVEKVHAIQQVPGNKDWAKVILDRIKRGEKVPIACHDMAKRALGLTDPVAA</sequence>
<evidence type="ECO:0000313" key="2">
    <source>
        <dbReference type="Proteomes" id="UP001190452"/>
    </source>
</evidence>
<evidence type="ECO:0000313" key="1">
    <source>
        <dbReference type="EMBL" id="CAJ0895788.1"/>
    </source>
</evidence>